<dbReference type="AlphaFoldDB" id="A0A3M2VMP2"/>
<dbReference type="Proteomes" id="UP000280292">
    <property type="component" value="Unassembled WGS sequence"/>
</dbReference>
<dbReference type="PANTHER" id="PTHR36152">
    <property type="entry name" value="CYTOPLASMIC PROTEIN-RELATED"/>
    <property type="match status" value="1"/>
</dbReference>
<name>A0A3M2VMP2_PSESI</name>
<evidence type="ECO:0000313" key="3">
    <source>
        <dbReference type="Proteomes" id="UP000280292"/>
    </source>
</evidence>
<dbReference type="InterPro" id="IPR008514">
    <property type="entry name" value="T6SS_Hcp"/>
</dbReference>
<evidence type="ECO:0000313" key="2">
    <source>
        <dbReference type="EMBL" id="RML40283.1"/>
    </source>
</evidence>
<reference evidence="2 3" key="1">
    <citation type="submission" date="2018-08" db="EMBL/GenBank/DDBJ databases">
        <title>Recombination of ecologically and evolutionarily significant loci maintains genetic cohesion in the Pseudomonas syringae species complex.</title>
        <authorList>
            <person name="Dillon M."/>
            <person name="Thakur S."/>
            <person name="Almeida R.N.D."/>
            <person name="Weir B.S."/>
            <person name="Guttman D.S."/>
        </authorList>
    </citation>
    <scope>NUCLEOTIDE SEQUENCE [LARGE SCALE GENOMIC DNA]</scope>
    <source>
        <strain evidence="2 3">ICMP 3883</strain>
    </source>
</reference>
<dbReference type="InterPro" id="IPR036624">
    <property type="entry name" value="Hcp1-lik_sf"/>
</dbReference>
<dbReference type="Gene3D" id="2.30.110.20">
    <property type="entry name" value="Hcp1-like"/>
    <property type="match status" value="1"/>
</dbReference>
<accession>A0A3M2VMP2</accession>
<sequence length="105" mass="11593">MSKYIDKASPKLFELCCRGSHIKKVTIRVHRAGTEKFKYLDIVLEEVLISTVSGNGAEHAGLPKETITLNYGRIKLEYSQQRRADGGSAGIVSGGWDRVAKKPFA</sequence>
<protein>
    <submittedName>
        <fullName evidence="2">Putative type VI secretion system effector, Hcp1 family</fullName>
    </submittedName>
</protein>
<comment type="caution">
    <text evidence="2">The sequence shown here is derived from an EMBL/GenBank/DDBJ whole genome shotgun (WGS) entry which is preliminary data.</text>
</comment>
<dbReference type="SUPFAM" id="SSF141452">
    <property type="entry name" value="Hcp1-like"/>
    <property type="match status" value="1"/>
</dbReference>
<organism evidence="2 3">
    <name type="scientific">Pseudomonas syringae pv. ribicola</name>
    <dbReference type="NCBI Taxonomy" id="55398"/>
    <lineage>
        <taxon>Bacteria</taxon>
        <taxon>Pseudomonadati</taxon>
        <taxon>Pseudomonadota</taxon>
        <taxon>Gammaproteobacteria</taxon>
        <taxon>Pseudomonadales</taxon>
        <taxon>Pseudomonadaceae</taxon>
        <taxon>Pseudomonas</taxon>
    </lineage>
</organism>
<gene>
    <name evidence="2" type="ORF">ALQ95_101202</name>
</gene>
<dbReference type="PANTHER" id="PTHR36152:SF5">
    <property type="entry name" value="PROTEIN HCP1"/>
    <property type="match status" value="1"/>
</dbReference>
<dbReference type="EMBL" id="RBNR01000295">
    <property type="protein sequence ID" value="RML40283.1"/>
    <property type="molecule type" value="Genomic_DNA"/>
</dbReference>
<evidence type="ECO:0000256" key="1">
    <source>
        <dbReference type="SAM" id="MobiDB-lite"/>
    </source>
</evidence>
<proteinExistence type="predicted"/>
<dbReference type="InterPro" id="IPR053165">
    <property type="entry name" value="HSI-I_assembly_Hcp1"/>
</dbReference>
<dbReference type="Pfam" id="PF05638">
    <property type="entry name" value="T6SS_HCP"/>
    <property type="match status" value="1"/>
</dbReference>
<feature type="region of interest" description="Disordered" evidence="1">
    <location>
        <begin position="84"/>
        <end position="105"/>
    </location>
</feature>